<organism evidence="2 3">
    <name type="scientific">Methylomirabilis oxygeniifera</name>
    <dbReference type="NCBI Taxonomy" id="671143"/>
    <lineage>
        <taxon>Bacteria</taxon>
        <taxon>Candidatus Methylomirabilota</taxon>
        <taxon>Candidatus Methylomirabilia</taxon>
        <taxon>Candidatus Methylomirabilales</taxon>
        <taxon>Candidatus Methylomirabilaceae</taxon>
        <taxon>Candidatus Methylomirabilis</taxon>
    </lineage>
</organism>
<dbReference type="HOGENOM" id="CLU_2823084_0_0_0"/>
<reference evidence="2 3" key="1">
    <citation type="journal article" date="2010" name="Nature">
        <title>Nitrite-driven anaerobic methane oxidation by oxygenic bacteria.</title>
        <authorList>
            <person name="Ettwig K.F."/>
            <person name="Butler M.K."/>
            <person name="Le Paslier D."/>
            <person name="Pelletier E."/>
            <person name="Mangenot S."/>
            <person name="Kuypers M.M.M."/>
            <person name="Schreiber F."/>
            <person name="Dutilh B.E."/>
            <person name="Zedelius J."/>
            <person name="de Beer D."/>
            <person name="Gloerich J."/>
            <person name="Wessels H.J.C.T."/>
            <person name="van Allen T."/>
            <person name="Luesken F."/>
            <person name="Wu M."/>
            <person name="van de Pas-Schoonen K.T."/>
            <person name="Op den Camp H.J.M."/>
            <person name="Janssen-Megens E.M."/>
            <person name="Francoijs K-J."/>
            <person name="Stunnenberg H."/>
            <person name="Weissenbach J."/>
            <person name="Jetten M.S.M."/>
            <person name="Strous M."/>
        </authorList>
    </citation>
    <scope>NUCLEOTIDE SEQUENCE [LARGE SCALE GENOMIC DNA]</scope>
</reference>
<dbReference type="EMBL" id="FP565575">
    <property type="protein sequence ID" value="CBE69629.1"/>
    <property type="molecule type" value="Genomic_DNA"/>
</dbReference>
<proteinExistence type="predicted"/>
<evidence type="ECO:0000256" key="1">
    <source>
        <dbReference type="SAM" id="MobiDB-lite"/>
    </source>
</evidence>
<dbReference type="KEGG" id="mox:DAMO_2556"/>
<protein>
    <submittedName>
        <fullName evidence="2">Uncharacterized protein</fullName>
    </submittedName>
</protein>
<sequence length="66" mass="7655">MWLLNIGLSHLEERGERYAHVEEIGDWTADDNDVDRWRYGFSSTGTGKRGRSIPEPRSFDRSTEQA</sequence>
<evidence type="ECO:0000313" key="2">
    <source>
        <dbReference type="EMBL" id="CBE69629.1"/>
    </source>
</evidence>
<dbReference type="AlphaFoldDB" id="D5MJP4"/>
<evidence type="ECO:0000313" key="3">
    <source>
        <dbReference type="Proteomes" id="UP000006898"/>
    </source>
</evidence>
<feature type="region of interest" description="Disordered" evidence="1">
    <location>
        <begin position="41"/>
        <end position="66"/>
    </location>
</feature>
<name>D5MJP4_METO1</name>
<gene>
    <name evidence="2" type="ORF">DAMO_2556</name>
</gene>
<dbReference type="Proteomes" id="UP000006898">
    <property type="component" value="Chromosome"/>
</dbReference>
<accession>D5MJP4</accession>
<dbReference type="STRING" id="671143.DAMO_2556"/>
<feature type="compositionally biased region" description="Basic and acidic residues" evidence="1">
    <location>
        <begin position="52"/>
        <end position="66"/>
    </location>
</feature>